<feature type="region of interest" description="Disordered" evidence="1">
    <location>
        <begin position="15"/>
        <end position="46"/>
    </location>
</feature>
<evidence type="ECO:0000256" key="1">
    <source>
        <dbReference type="SAM" id="MobiDB-lite"/>
    </source>
</evidence>
<organism evidence="2 3">
    <name type="scientific">Bifidobacterium pseudocatenulatum</name>
    <dbReference type="NCBI Taxonomy" id="28026"/>
    <lineage>
        <taxon>Bacteria</taxon>
        <taxon>Bacillati</taxon>
        <taxon>Actinomycetota</taxon>
        <taxon>Actinomycetes</taxon>
        <taxon>Bifidobacteriales</taxon>
        <taxon>Bifidobacteriaceae</taxon>
        <taxon>Bifidobacterium</taxon>
    </lineage>
</organism>
<evidence type="ECO:0008006" key="4">
    <source>
        <dbReference type="Google" id="ProtNLM"/>
    </source>
</evidence>
<dbReference type="EMBL" id="CABWJV010000001">
    <property type="protein sequence ID" value="VWQ11801.1"/>
    <property type="molecule type" value="Genomic_DNA"/>
</dbReference>
<evidence type="ECO:0000313" key="2">
    <source>
        <dbReference type="EMBL" id="VWQ11801.1"/>
    </source>
</evidence>
<keyword evidence="3" id="KW-1185">Reference proteome</keyword>
<dbReference type="Pfam" id="PF14265">
    <property type="entry name" value="DUF4355"/>
    <property type="match status" value="1"/>
</dbReference>
<gene>
    <name evidence="2" type="ORF">BIFLH658_00139</name>
</gene>
<accession>A0ABY6YBR5</accession>
<feature type="region of interest" description="Disordered" evidence="1">
    <location>
        <begin position="143"/>
        <end position="173"/>
    </location>
</feature>
<sequence>MPKSLIMRLRHIMMVASPAEPGGDGQQSEPPSDGEKTFSQSDVNRIVEDRLRREQAKYADYDDLKAKAAKFDEQEEANKSELQKATEANRKLESQLAEQKHAGLVANACLKHGIPAEFVDLVTGDDEESIDKTAEKVAKLVITQGKPPASGNGRHPLDGEGNQPGGQGSMSIREQIAAAEKKGDYQTSMTLKSIMLGTKRQ</sequence>
<proteinExistence type="predicted"/>
<dbReference type="Proteomes" id="UP000494211">
    <property type="component" value="Unassembled WGS sequence"/>
</dbReference>
<feature type="region of interest" description="Disordered" evidence="1">
    <location>
        <begin position="71"/>
        <end position="94"/>
    </location>
</feature>
<reference evidence="2 3" key="1">
    <citation type="submission" date="2019-10" db="EMBL/GenBank/DDBJ databases">
        <authorList>
            <consortium name="Melissa Lawson"/>
            <person name="O'neill I."/>
        </authorList>
    </citation>
    <scope>NUCLEOTIDE SEQUENCE [LARGE SCALE GENOMIC DNA]</scope>
    <source>
        <strain evidence="2">LH_658</strain>
    </source>
</reference>
<name>A0ABY6YBR5_BIFPS</name>
<dbReference type="InterPro" id="IPR025580">
    <property type="entry name" value="Gp46"/>
</dbReference>
<dbReference type="RefSeq" id="WP_174767443.1">
    <property type="nucleotide sequence ID" value="NZ_CABWJV010000001.1"/>
</dbReference>
<evidence type="ECO:0000313" key="3">
    <source>
        <dbReference type="Proteomes" id="UP000494211"/>
    </source>
</evidence>
<protein>
    <recommendedName>
        <fullName evidence="4">DUF4355 domain-containing protein</fullName>
    </recommendedName>
</protein>
<comment type="caution">
    <text evidence="2">The sequence shown here is derived from an EMBL/GenBank/DDBJ whole genome shotgun (WGS) entry which is preliminary data.</text>
</comment>